<dbReference type="InterPro" id="IPR029491">
    <property type="entry name" value="Helicase_HTH"/>
</dbReference>
<keyword evidence="3" id="KW-1185">Reference proteome</keyword>
<proteinExistence type="predicted"/>
<organism evidence="2 3">
    <name type="scientific">Rehmannia glutinosa</name>
    <name type="common">Chinese foxglove</name>
    <dbReference type="NCBI Taxonomy" id="99300"/>
    <lineage>
        <taxon>Eukaryota</taxon>
        <taxon>Viridiplantae</taxon>
        <taxon>Streptophyta</taxon>
        <taxon>Embryophyta</taxon>
        <taxon>Tracheophyta</taxon>
        <taxon>Spermatophyta</taxon>
        <taxon>Magnoliopsida</taxon>
        <taxon>eudicotyledons</taxon>
        <taxon>Gunneridae</taxon>
        <taxon>Pentapetalae</taxon>
        <taxon>asterids</taxon>
        <taxon>lamiids</taxon>
        <taxon>Lamiales</taxon>
        <taxon>Orobanchaceae</taxon>
        <taxon>Rehmannieae</taxon>
        <taxon>Rehmannia</taxon>
    </lineage>
</organism>
<dbReference type="EMBL" id="JABTTQ020000001">
    <property type="protein sequence ID" value="KAK6163916.1"/>
    <property type="molecule type" value="Genomic_DNA"/>
</dbReference>
<protein>
    <recommendedName>
        <fullName evidence="1">Helicase Helix-turn-helix domain-containing protein</fullName>
    </recommendedName>
</protein>
<dbReference type="Proteomes" id="UP001318860">
    <property type="component" value="Unassembled WGS sequence"/>
</dbReference>
<accession>A0ABR0XXS6</accession>
<sequence>MTTYGDRLLQIIQRLSQELGISLDKEPTAESPMPSKLAAIHNNKRLTPAKFEAWKMWQEDGLTIQQIANYPGRAAPIKEQTVHEYILEAGREGCSIDWARLCLEIGLTQEITKNIQNAVAKVGKEKLKPIKNELSEEYQTGEALSNLGSPVENVDYQMKVDSMHDDCSWRKSEDAIETVDTKQPVADDLTCSNKRQKLDVPRVQQSVAVELTENSVIDWLKNFKTG</sequence>
<reference evidence="2 3" key="1">
    <citation type="journal article" date="2021" name="Comput. Struct. Biotechnol. J.">
        <title>De novo genome assembly of the potent medicinal plant Rehmannia glutinosa using nanopore technology.</title>
        <authorList>
            <person name="Ma L."/>
            <person name="Dong C."/>
            <person name="Song C."/>
            <person name="Wang X."/>
            <person name="Zheng X."/>
            <person name="Niu Y."/>
            <person name="Chen S."/>
            <person name="Feng W."/>
        </authorList>
    </citation>
    <scope>NUCLEOTIDE SEQUENCE [LARGE SCALE GENOMIC DNA]</scope>
    <source>
        <strain evidence="2">DH-2019</strain>
    </source>
</reference>
<feature type="domain" description="Helicase Helix-turn-helix" evidence="1">
    <location>
        <begin position="52"/>
        <end position="142"/>
    </location>
</feature>
<evidence type="ECO:0000313" key="2">
    <source>
        <dbReference type="EMBL" id="KAK6163916.1"/>
    </source>
</evidence>
<comment type="caution">
    <text evidence="2">The sequence shown here is derived from an EMBL/GenBank/DDBJ whole genome shotgun (WGS) entry which is preliminary data.</text>
</comment>
<evidence type="ECO:0000313" key="3">
    <source>
        <dbReference type="Proteomes" id="UP001318860"/>
    </source>
</evidence>
<evidence type="ECO:0000259" key="1">
    <source>
        <dbReference type="Pfam" id="PF14493"/>
    </source>
</evidence>
<dbReference type="Pfam" id="PF14493">
    <property type="entry name" value="HTH_40"/>
    <property type="match status" value="1"/>
</dbReference>
<gene>
    <name evidence="2" type="ORF">DH2020_000780</name>
</gene>
<name>A0ABR0XXS6_REHGL</name>